<evidence type="ECO:0000256" key="2">
    <source>
        <dbReference type="SAM" id="MobiDB-lite"/>
    </source>
</evidence>
<keyword evidence="3" id="KW-0812">Transmembrane</keyword>
<proteinExistence type="predicted"/>
<reference evidence="4" key="1">
    <citation type="submission" date="2013-07" db="EMBL/GenBank/DDBJ databases">
        <title>The genome of an arbuscular mycorrhizal fungus provides insights into the evolution of the oldest plant symbiosis.</title>
        <authorList>
            <consortium name="DOE Joint Genome Institute"/>
            <person name="Tisserant E."/>
            <person name="Malbreil M."/>
            <person name="Kuo A."/>
            <person name="Kohler A."/>
            <person name="Symeonidi A."/>
            <person name="Balestrini R."/>
            <person name="Charron P."/>
            <person name="Duensing N."/>
            <person name="Frei-dit-Frey N."/>
            <person name="Gianinazzi-Pearson V."/>
            <person name="Gilbert B."/>
            <person name="Handa Y."/>
            <person name="Hijri M."/>
            <person name="Kaul R."/>
            <person name="Kawaguchi M."/>
            <person name="Krajinski F."/>
            <person name="Lammers P."/>
            <person name="Lapierre D."/>
            <person name="Masclaux F.G."/>
            <person name="Murat C."/>
            <person name="Morin E."/>
            <person name="Ndikumana S."/>
            <person name="Pagni M."/>
            <person name="Petitpierre D."/>
            <person name="Requena N."/>
            <person name="Rosikiewicz P."/>
            <person name="Riley R."/>
            <person name="Saito K."/>
            <person name="San Clemente H."/>
            <person name="Shapiro H."/>
            <person name="van Tuinen D."/>
            <person name="Becard G."/>
            <person name="Bonfante P."/>
            <person name="Paszkowski U."/>
            <person name="Shachar-Hill Y."/>
            <person name="Young J.P."/>
            <person name="Sanders I.R."/>
            <person name="Henrissat B."/>
            <person name="Rensing S.A."/>
            <person name="Grigoriev I.V."/>
            <person name="Corradi N."/>
            <person name="Roux C."/>
            <person name="Martin F."/>
        </authorList>
    </citation>
    <scope>NUCLEOTIDE SEQUENCE</scope>
    <source>
        <strain evidence="4">DAOM 197198</strain>
    </source>
</reference>
<feature type="compositionally biased region" description="Low complexity" evidence="2">
    <location>
        <begin position="378"/>
        <end position="392"/>
    </location>
</feature>
<evidence type="ECO:0000256" key="1">
    <source>
        <dbReference type="SAM" id="Coils"/>
    </source>
</evidence>
<feature type="compositionally biased region" description="Polar residues" evidence="2">
    <location>
        <begin position="393"/>
        <end position="403"/>
    </location>
</feature>
<dbReference type="VEuPathDB" id="FungiDB:RhiirFUN_022069"/>
<keyword evidence="1" id="KW-0175">Coiled coil</keyword>
<feature type="coiled-coil region" evidence="1">
    <location>
        <begin position="245"/>
        <end position="272"/>
    </location>
</feature>
<dbReference type="EMBL" id="KI296194">
    <property type="protein sequence ID" value="ESA01804.1"/>
    <property type="molecule type" value="Genomic_DNA"/>
</dbReference>
<accession>U9T0T4</accession>
<dbReference type="AlphaFoldDB" id="U9T0T4"/>
<evidence type="ECO:0000256" key="3">
    <source>
        <dbReference type="SAM" id="Phobius"/>
    </source>
</evidence>
<evidence type="ECO:0000313" key="4">
    <source>
        <dbReference type="EMBL" id="ESA01804.1"/>
    </source>
</evidence>
<name>U9T0T4_RHIID</name>
<sequence>MAEILVRLKNYGTLVVDSLEAMRNEYVVAILHSAINITRDDTGKELSMRPEYEVIGEESSGRVDYAIKDVENLICITEDKPQRNVIEGFAQNIKQLESSYETNKKKRKRGDGDDYDYLYGIVTTARDWHFLLYTPGRISQGSKLPLSIEFSEDALDKKSVEYQTLCNGVKKVLSVVVGIIKDRACAEEEPDRKRGDLKGISIVVIIFEMISHDVLTMDMIQGILSGNTSIYIILAIAIFLSRKYLMGMQDKNNNLERTLLTLSNELQRIRTEAEWRNDASSQAGSNRFSSTSHVFMGQCSEYTDEYETYWVEFTALFNNRRKKEGRSPTQLYNILSIETGLSASTLASFYRHQKSPRTTSMDKIIAWVEKEGNKKVVSFSDSSSSSSNRSNNGTIFNGGSSAK</sequence>
<dbReference type="HOGENOM" id="CLU_683610_0_0_1"/>
<gene>
    <name evidence="4" type="ORF">GLOINDRAFT_7141</name>
</gene>
<dbReference type="VEuPathDB" id="FungiDB:RhiirFUN_023607"/>
<keyword evidence="3" id="KW-1133">Transmembrane helix</keyword>
<feature type="region of interest" description="Disordered" evidence="2">
    <location>
        <begin position="378"/>
        <end position="403"/>
    </location>
</feature>
<keyword evidence="3" id="KW-0472">Membrane</keyword>
<organism evidence="4">
    <name type="scientific">Rhizophagus irregularis (strain DAOM 181602 / DAOM 197198 / MUCL 43194)</name>
    <name type="common">Arbuscular mycorrhizal fungus</name>
    <name type="synonym">Glomus intraradices</name>
    <dbReference type="NCBI Taxonomy" id="747089"/>
    <lineage>
        <taxon>Eukaryota</taxon>
        <taxon>Fungi</taxon>
        <taxon>Fungi incertae sedis</taxon>
        <taxon>Mucoromycota</taxon>
        <taxon>Glomeromycotina</taxon>
        <taxon>Glomeromycetes</taxon>
        <taxon>Glomerales</taxon>
        <taxon>Glomeraceae</taxon>
        <taxon>Rhizophagus</taxon>
    </lineage>
</organism>
<feature type="transmembrane region" description="Helical" evidence="3">
    <location>
        <begin position="223"/>
        <end position="241"/>
    </location>
</feature>
<protein>
    <submittedName>
        <fullName evidence="4">Uncharacterized protein</fullName>
    </submittedName>
</protein>